<dbReference type="EMBL" id="HBIE01026332">
    <property type="protein sequence ID" value="CAE0313100.1"/>
    <property type="molecule type" value="Transcribed_RNA"/>
</dbReference>
<name>A0A7S3MNY2_9SPIT</name>
<sequence>MCKHSGLKSLPEKLDLNDKFSFKALMNGKADRVEVNGQLFEYVKDEPVQEVKIKKLERMTRRSTVTYPIPDKLPTEGTDDDDKADELLASNLAGVKDML</sequence>
<accession>A0A7S3MNY2</accession>
<dbReference type="AlphaFoldDB" id="A0A7S3MNY2"/>
<organism evidence="1">
    <name type="scientific">Favella ehrenbergii</name>
    <dbReference type="NCBI Taxonomy" id="182087"/>
    <lineage>
        <taxon>Eukaryota</taxon>
        <taxon>Sar</taxon>
        <taxon>Alveolata</taxon>
        <taxon>Ciliophora</taxon>
        <taxon>Intramacronucleata</taxon>
        <taxon>Spirotrichea</taxon>
        <taxon>Choreotrichia</taxon>
        <taxon>Tintinnida</taxon>
        <taxon>Xystonellidae</taxon>
        <taxon>Favella</taxon>
    </lineage>
</organism>
<protein>
    <submittedName>
        <fullName evidence="1">Uncharacterized protein</fullName>
    </submittedName>
</protein>
<evidence type="ECO:0000313" key="1">
    <source>
        <dbReference type="EMBL" id="CAE0313100.1"/>
    </source>
</evidence>
<gene>
    <name evidence="1" type="ORF">FEHR0123_LOCUS8024</name>
</gene>
<reference evidence="1" key="1">
    <citation type="submission" date="2021-01" db="EMBL/GenBank/DDBJ databases">
        <authorList>
            <person name="Corre E."/>
            <person name="Pelletier E."/>
            <person name="Niang G."/>
            <person name="Scheremetjew M."/>
            <person name="Finn R."/>
            <person name="Kale V."/>
            <person name="Holt S."/>
            <person name="Cochrane G."/>
            <person name="Meng A."/>
            <person name="Brown T."/>
            <person name="Cohen L."/>
        </authorList>
    </citation>
    <scope>NUCLEOTIDE SEQUENCE</scope>
    <source>
        <strain evidence="1">Fehren 1</strain>
    </source>
</reference>
<proteinExistence type="predicted"/>